<evidence type="ECO:0000313" key="2">
    <source>
        <dbReference type="WBParaSite" id="EN70_1536"/>
    </source>
</evidence>
<evidence type="ECO:0000313" key="1">
    <source>
        <dbReference type="Proteomes" id="UP000095285"/>
    </source>
</evidence>
<organism evidence="1 2">
    <name type="scientific">Loa loa</name>
    <name type="common">Eye worm</name>
    <name type="synonym">Filaria loa</name>
    <dbReference type="NCBI Taxonomy" id="7209"/>
    <lineage>
        <taxon>Eukaryota</taxon>
        <taxon>Metazoa</taxon>
        <taxon>Ecdysozoa</taxon>
        <taxon>Nematoda</taxon>
        <taxon>Chromadorea</taxon>
        <taxon>Rhabditida</taxon>
        <taxon>Spirurina</taxon>
        <taxon>Spiruromorpha</taxon>
        <taxon>Filarioidea</taxon>
        <taxon>Onchocercidae</taxon>
        <taxon>Loa</taxon>
    </lineage>
</organism>
<proteinExistence type="predicted"/>
<dbReference type="Proteomes" id="UP000095285">
    <property type="component" value="Unassembled WGS sequence"/>
</dbReference>
<protein>
    <submittedName>
        <fullName evidence="2">DUF1758 domain-containing protein</fullName>
    </submittedName>
</protein>
<name>A0A1I7VE31_LOALO</name>
<accession>A0A1I7VE31</accession>
<sequence>MSATIILNAQPAKEKLKPTFSGNPSHGEDSGVASKQQDALLAIKIYDIILENYDVTRKVLIGKFGQSHIIKKLLYNELHSIKKNDREWKVTIEAIERQHEAMGEKLEQSSIENIIENKLPTWILDRVCQQKEKREIWSIAKLGQFLAKLIQRNEVAGSQYLDIVKEPCIFCDKNRWGNECQTYPSPKQRMQRPKENNARPSCLRPGYATINCKEKKRLCFHCKGHHNTARNDRETLLFCEEVEAINLDMQEASNKVVVLFGSCAQVTCISKKLAKRLNLEDIDYEQVKFATFSNRRPQQSIAAKVRIGIKTVEADIIPTVATVGCVRNFNSIPIERRK</sequence>
<reference evidence="1" key="1">
    <citation type="submission" date="2012-04" db="EMBL/GenBank/DDBJ databases">
        <title>The Genome Sequence of Loa loa.</title>
        <authorList>
            <consortium name="The Broad Institute Genome Sequencing Platform"/>
            <consortium name="Broad Institute Genome Sequencing Center for Infectious Disease"/>
            <person name="Nutman T.B."/>
            <person name="Fink D.L."/>
            <person name="Russ C."/>
            <person name="Young S."/>
            <person name="Zeng Q."/>
            <person name="Gargeya S."/>
            <person name="Alvarado L."/>
            <person name="Berlin A."/>
            <person name="Chapman S.B."/>
            <person name="Chen Z."/>
            <person name="Freedman E."/>
            <person name="Gellesch M."/>
            <person name="Goldberg J."/>
            <person name="Griggs A."/>
            <person name="Gujja S."/>
            <person name="Heilman E.R."/>
            <person name="Heiman D."/>
            <person name="Howarth C."/>
            <person name="Mehta T."/>
            <person name="Neiman D."/>
            <person name="Pearson M."/>
            <person name="Roberts A."/>
            <person name="Saif S."/>
            <person name="Shea T."/>
            <person name="Shenoy N."/>
            <person name="Sisk P."/>
            <person name="Stolte C."/>
            <person name="Sykes S."/>
            <person name="White J."/>
            <person name="Yandava C."/>
            <person name="Haas B."/>
            <person name="Henn M.R."/>
            <person name="Nusbaum C."/>
            <person name="Birren B."/>
        </authorList>
    </citation>
    <scope>NUCLEOTIDE SEQUENCE [LARGE SCALE GENOMIC DNA]</scope>
</reference>
<keyword evidence="1" id="KW-1185">Reference proteome</keyword>
<dbReference type="WBParaSite" id="EN70_1536">
    <property type="protein sequence ID" value="EN70_1536"/>
    <property type="gene ID" value="EN70_1536"/>
</dbReference>
<dbReference type="AlphaFoldDB" id="A0A1I7VE31"/>
<reference evidence="2" key="2">
    <citation type="submission" date="2016-11" db="UniProtKB">
        <authorList>
            <consortium name="WormBaseParasite"/>
        </authorList>
    </citation>
    <scope>IDENTIFICATION</scope>
</reference>